<sequence length="944" mass="111746">MGKECEIINTIKIRKLQYLGRVMRRQLRLIIQGKIRGGRSIGRRGVSWLKNLRNWFKCSSLGLFRAAVDRIMMYHTLKMFLKNIHKRLYQILDMDIKLTFNVCTSISYRYVRHTLMNYLEERQLFAMNSFFNKKPQRKWTWIIPNGNTKNEIDYILTTEKTIIKDVTVLNRFSTGSDHRLVRAKLRINSQFETKKKIENVSKLDMEKLKQSKDEYKQKIKESIPVTRDLENKNIDEINQLLTDTLAKAGKEVAQTRIKKENYVSQETKNLMSKRKTLLEQDKRNTVDYKEVNKAIRRNIKDYKRRVQEEKIEKAIEQNKNMKCLKPQLGTIQINSIKNKEGTETNNVEEIIQITQEYYKNLYNTKQKPTQEILKQLQIKIKNVNSDLQPEISKNEIRRALKEMKNNKSPGKDGVTVEMLKHGGKTTREVLYILMNKILMTKQIPNSWNEAITLLLFKKGDKKDLKNYRPITLLNVMYKLLTKILTNRLTTKLDGYQAREQAGFRKSFSTSDHLLTMKILIEKTNEYHIPLYMAFIDFEKAFDSVEHWAVQNSLQNSRIDYRYTDLITNIYNKATTTIKLMKQTEPIKINRGVRQGDTISPKLFNQALEDVFKRLHWDDLGININGQNLNHLRYADDIVLITEKSEELQRMMEELDRESTKIGLKMNYSKTKTMTNQPEELIITVAQTKIEQASFGKLSYILKNSKYPQYLKTRVFNQCILPVLTYGSQTWTFTKENMEKIAKTERSMERQMLNIKLSDKKRNEWISNKTKVKDVSTQVAKLKWKFAGHTLRQKDERWTKTIIHWRPWNHKRKRGRPQTMRWSDDLKKHAGSKWMQIAQNREAWKKEEEAYIQGWMLRAAVCLELLLAEVSCNCGRHYQRPKRTENFKTDSDDSTESGEHSKFFKKSSCKRKMSERNIIRLENNVLLQNTDNEYLHHLINTCSNV</sequence>
<dbReference type="SUPFAM" id="SSF56219">
    <property type="entry name" value="DNase I-like"/>
    <property type="match status" value="1"/>
</dbReference>
<keyword evidence="4" id="KW-1185">Reference proteome</keyword>
<dbReference type="InterPro" id="IPR000477">
    <property type="entry name" value="RT_dom"/>
</dbReference>
<gene>
    <name evidence="3" type="ORF">DIABBA_LOCUS13269</name>
</gene>
<dbReference type="SUPFAM" id="SSF56672">
    <property type="entry name" value="DNA/RNA polymerases"/>
    <property type="match status" value="1"/>
</dbReference>
<name>A0A9N9TCJ3_DIABA</name>
<dbReference type="GO" id="GO:0071897">
    <property type="term" value="P:DNA biosynthetic process"/>
    <property type="evidence" value="ECO:0007669"/>
    <property type="project" value="UniProtKB-ARBA"/>
</dbReference>
<evidence type="ECO:0000256" key="1">
    <source>
        <dbReference type="SAM" id="Coils"/>
    </source>
</evidence>
<evidence type="ECO:0000313" key="4">
    <source>
        <dbReference type="Proteomes" id="UP001153709"/>
    </source>
</evidence>
<accession>A0A9N9TCJ3</accession>
<dbReference type="CDD" id="cd01650">
    <property type="entry name" value="RT_nLTR_like"/>
    <property type="match status" value="1"/>
</dbReference>
<dbReference type="InterPro" id="IPR036691">
    <property type="entry name" value="Endo/exonu/phosph_ase_sf"/>
</dbReference>
<dbReference type="OrthoDB" id="6744687at2759"/>
<proteinExistence type="predicted"/>
<feature type="domain" description="Reverse transcriptase" evidence="2">
    <location>
        <begin position="436"/>
        <end position="701"/>
    </location>
</feature>
<dbReference type="Pfam" id="PF00078">
    <property type="entry name" value="RVT_1"/>
    <property type="match status" value="1"/>
</dbReference>
<evidence type="ECO:0000259" key="2">
    <source>
        <dbReference type="PROSITE" id="PS50878"/>
    </source>
</evidence>
<dbReference type="PROSITE" id="PS50878">
    <property type="entry name" value="RT_POL"/>
    <property type="match status" value="1"/>
</dbReference>
<dbReference type="InterPro" id="IPR043502">
    <property type="entry name" value="DNA/RNA_pol_sf"/>
</dbReference>
<dbReference type="PANTHER" id="PTHR19446">
    <property type="entry name" value="REVERSE TRANSCRIPTASES"/>
    <property type="match status" value="1"/>
</dbReference>
<evidence type="ECO:0000313" key="3">
    <source>
        <dbReference type="EMBL" id="CAG9840644.1"/>
    </source>
</evidence>
<dbReference type="InterPro" id="IPR043128">
    <property type="entry name" value="Rev_trsase/Diguanyl_cyclase"/>
</dbReference>
<dbReference type="Proteomes" id="UP001153709">
    <property type="component" value="Chromosome 9"/>
</dbReference>
<keyword evidence="1" id="KW-0175">Coiled coil</keyword>
<dbReference type="AlphaFoldDB" id="A0A9N9TCJ3"/>
<dbReference type="Gene3D" id="3.30.70.270">
    <property type="match status" value="1"/>
</dbReference>
<organism evidence="3 4">
    <name type="scientific">Diabrotica balteata</name>
    <name type="common">Banded cucumber beetle</name>
    <dbReference type="NCBI Taxonomy" id="107213"/>
    <lineage>
        <taxon>Eukaryota</taxon>
        <taxon>Metazoa</taxon>
        <taxon>Ecdysozoa</taxon>
        <taxon>Arthropoda</taxon>
        <taxon>Hexapoda</taxon>
        <taxon>Insecta</taxon>
        <taxon>Pterygota</taxon>
        <taxon>Neoptera</taxon>
        <taxon>Endopterygota</taxon>
        <taxon>Coleoptera</taxon>
        <taxon>Polyphaga</taxon>
        <taxon>Cucujiformia</taxon>
        <taxon>Chrysomeloidea</taxon>
        <taxon>Chrysomelidae</taxon>
        <taxon>Galerucinae</taxon>
        <taxon>Diabroticina</taxon>
        <taxon>Diabroticites</taxon>
        <taxon>Diabrotica</taxon>
    </lineage>
</organism>
<dbReference type="EMBL" id="OU898284">
    <property type="protein sequence ID" value="CAG9840644.1"/>
    <property type="molecule type" value="Genomic_DNA"/>
</dbReference>
<reference evidence="3" key="1">
    <citation type="submission" date="2022-01" db="EMBL/GenBank/DDBJ databases">
        <authorList>
            <person name="King R."/>
        </authorList>
    </citation>
    <scope>NUCLEOTIDE SEQUENCE</scope>
</reference>
<dbReference type="Gene3D" id="3.60.10.10">
    <property type="entry name" value="Endonuclease/exonuclease/phosphatase"/>
    <property type="match status" value="1"/>
</dbReference>
<protein>
    <recommendedName>
        <fullName evidence="2">Reverse transcriptase domain-containing protein</fullName>
    </recommendedName>
</protein>
<feature type="coiled-coil region" evidence="1">
    <location>
        <begin position="292"/>
        <end position="324"/>
    </location>
</feature>